<name>A0A3N2PRG3_SODAK</name>
<reference evidence="2 3" key="1">
    <citation type="journal article" date="2018" name="Mol. Ecol.">
        <title>The obligate alkalophilic soda-lake fungus Sodiomyces alkalinus has shifted to a protein diet.</title>
        <authorList>
            <person name="Grum-Grzhimaylo A.A."/>
            <person name="Falkoski D.L."/>
            <person name="van den Heuvel J."/>
            <person name="Valero-Jimenez C.A."/>
            <person name="Min B."/>
            <person name="Choi I.G."/>
            <person name="Lipzen A."/>
            <person name="Daum C.G."/>
            <person name="Aanen D.K."/>
            <person name="Tsang A."/>
            <person name="Henrissat B."/>
            <person name="Bilanenko E.N."/>
            <person name="de Vries R.P."/>
            <person name="van Kan J.A.L."/>
            <person name="Grigoriev I.V."/>
            <person name="Debets A.J.M."/>
        </authorList>
    </citation>
    <scope>NUCLEOTIDE SEQUENCE [LARGE SCALE GENOMIC DNA]</scope>
    <source>
        <strain evidence="2 3">F11</strain>
    </source>
</reference>
<organism evidence="2 3">
    <name type="scientific">Sodiomyces alkalinus (strain CBS 110278 / VKM F-3762 / F11)</name>
    <name type="common">Alkaliphilic filamentous fungus</name>
    <dbReference type="NCBI Taxonomy" id="1314773"/>
    <lineage>
        <taxon>Eukaryota</taxon>
        <taxon>Fungi</taxon>
        <taxon>Dikarya</taxon>
        <taxon>Ascomycota</taxon>
        <taxon>Pezizomycotina</taxon>
        <taxon>Sordariomycetes</taxon>
        <taxon>Hypocreomycetidae</taxon>
        <taxon>Glomerellales</taxon>
        <taxon>Plectosphaerellaceae</taxon>
        <taxon>Sodiomyces</taxon>
    </lineage>
</organism>
<accession>A0A3N2PRG3</accession>
<keyword evidence="3" id="KW-1185">Reference proteome</keyword>
<dbReference type="AlphaFoldDB" id="A0A3N2PRG3"/>
<sequence length="288" mass="32892">MRTGRIMREDADPSEAEAETFQKSSSKPSFYASPFWAPPPFLGYHRGSHNVTLNSCLRRTAPTRMTAKSQEEGVRYEGAKELIVIRQERPPRGQPDPVCQMIADNLWVFIAHWKRNGRDVCGCWIGSPQLDSTQKIKEREKVFYEWMAIRHWRDHGTDIANCVHPRISEPACIHGPSWLSNMGPCPPLSDKRSNATEAFKGRTRRNVQRNEVGAPPHHTMQVRDNKKRPVFDDARRYGPCDDPVRWHWGLLSESKQHPIALPVTNYHCPGVGTDWALTHRDLAAAPQC</sequence>
<evidence type="ECO:0000256" key="1">
    <source>
        <dbReference type="SAM" id="MobiDB-lite"/>
    </source>
</evidence>
<evidence type="ECO:0000313" key="3">
    <source>
        <dbReference type="Proteomes" id="UP000272025"/>
    </source>
</evidence>
<feature type="region of interest" description="Disordered" evidence="1">
    <location>
        <begin position="1"/>
        <end position="27"/>
    </location>
</feature>
<feature type="compositionally biased region" description="Basic and acidic residues" evidence="1">
    <location>
        <begin position="1"/>
        <end position="11"/>
    </location>
</feature>
<evidence type="ECO:0000313" key="2">
    <source>
        <dbReference type="EMBL" id="ROT36936.1"/>
    </source>
</evidence>
<dbReference type="GeneID" id="39583584"/>
<dbReference type="Proteomes" id="UP000272025">
    <property type="component" value="Unassembled WGS sequence"/>
</dbReference>
<dbReference type="EMBL" id="ML119058">
    <property type="protein sequence ID" value="ROT36936.1"/>
    <property type="molecule type" value="Genomic_DNA"/>
</dbReference>
<protein>
    <submittedName>
        <fullName evidence="2">Uncharacterized protein</fullName>
    </submittedName>
</protein>
<gene>
    <name evidence="2" type="ORF">SODALDRAFT_380424</name>
</gene>
<proteinExistence type="predicted"/>
<dbReference type="RefSeq" id="XP_028464742.1">
    <property type="nucleotide sequence ID" value="XM_028615107.1"/>
</dbReference>